<protein>
    <recommendedName>
        <fullName evidence="3">ethanolamine kinase</fullName>
        <ecNumber evidence="3">2.7.1.82</ecNumber>
    </recommendedName>
</protein>
<dbReference type="Proteomes" id="UP000236630">
    <property type="component" value="Unassembled WGS sequence"/>
</dbReference>
<dbReference type="EC" id="2.7.1.82" evidence="3"/>
<comment type="caution">
    <text evidence="4">The sequence shown here is derived from an EMBL/GenBank/DDBJ whole genome shotgun (WGS) entry which is preliminary data.</text>
</comment>
<organism evidence="4 5">
    <name type="scientific">Citrus unshiu</name>
    <name type="common">Satsuma mandarin</name>
    <name type="synonym">Citrus nobilis var. unshiu</name>
    <dbReference type="NCBI Taxonomy" id="55188"/>
    <lineage>
        <taxon>Eukaryota</taxon>
        <taxon>Viridiplantae</taxon>
        <taxon>Streptophyta</taxon>
        <taxon>Embryophyta</taxon>
        <taxon>Tracheophyta</taxon>
        <taxon>Spermatophyta</taxon>
        <taxon>Magnoliopsida</taxon>
        <taxon>eudicotyledons</taxon>
        <taxon>Gunneridae</taxon>
        <taxon>Pentapetalae</taxon>
        <taxon>rosids</taxon>
        <taxon>malvids</taxon>
        <taxon>Sapindales</taxon>
        <taxon>Rutaceae</taxon>
        <taxon>Aurantioideae</taxon>
        <taxon>Citrus</taxon>
    </lineage>
</organism>
<proteinExistence type="inferred from homology"/>
<dbReference type="GO" id="GO:0006646">
    <property type="term" value="P:phosphatidylethanolamine biosynthetic process"/>
    <property type="evidence" value="ECO:0007669"/>
    <property type="project" value="TreeGrafter"/>
</dbReference>
<evidence type="ECO:0000313" key="5">
    <source>
        <dbReference type="Proteomes" id="UP000236630"/>
    </source>
</evidence>
<dbReference type="Pfam" id="PF01633">
    <property type="entry name" value="Choline_kinase"/>
    <property type="match status" value="1"/>
</dbReference>
<comment type="pathway">
    <text evidence="1">Phospholipid metabolism; phosphatidylethanolamine biosynthesis; phosphatidylethanolamine from ethanolamine: step 1/3.</text>
</comment>
<dbReference type="PANTHER" id="PTHR22603:SF66">
    <property type="entry name" value="ETHANOLAMINE KINASE"/>
    <property type="match status" value="1"/>
</dbReference>
<dbReference type="GO" id="GO:0004305">
    <property type="term" value="F:ethanolamine kinase activity"/>
    <property type="evidence" value="ECO:0007669"/>
    <property type="project" value="UniProtKB-EC"/>
</dbReference>
<comment type="similarity">
    <text evidence="2">Belongs to the choline/ethanolamine kinase family.</text>
</comment>
<dbReference type="AlphaFoldDB" id="A0A2H5PE05"/>
<gene>
    <name evidence="4" type="ORF">CUMW_127900</name>
</gene>
<accession>A0A2H5PE05</accession>
<evidence type="ECO:0000313" key="4">
    <source>
        <dbReference type="EMBL" id="GAY50596.1"/>
    </source>
</evidence>
<dbReference type="InterPro" id="IPR011009">
    <property type="entry name" value="Kinase-like_dom_sf"/>
</dbReference>
<evidence type="ECO:0000256" key="1">
    <source>
        <dbReference type="ARBA" id="ARBA00037883"/>
    </source>
</evidence>
<dbReference type="PANTHER" id="PTHR22603">
    <property type="entry name" value="CHOLINE/ETHANOALAMINE KINASE"/>
    <property type="match status" value="1"/>
</dbReference>
<evidence type="ECO:0000256" key="2">
    <source>
        <dbReference type="ARBA" id="ARBA00038211"/>
    </source>
</evidence>
<name>A0A2H5PE05_CITUN</name>
<dbReference type="EMBL" id="BDQV01000063">
    <property type="protein sequence ID" value="GAY50596.1"/>
    <property type="molecule type" value="Genomic_DNA"/>
</dbReference>
<keyword evidence="5" id="KW-1185">Reference proteome</keyword>
<dbReference type="SUPFAM" id="SSF56112">
    <property type="entry name" value="Protein kinase-like (PK-like)"/>
    <property type="match status" value="1"/>
</dbReference>
<dbReference type="GO" id="GO:0005737">
    <property type="term" value="C:cytoplasm"/>
    <property type="evidence" value="ECO:0007669"/>
    <property type="project" value="TreeGrafter"/>
</dbReference>
<dbReference type="EMBL" id="BDQV01000063">
    <property type="protein sequence ID" value="GAY50595.1"/>
    <property type="molecule type" value="Genomic_DNA"/>
</dbReference>
<sequence length="125" mass="14566">MLSPNPQWFGTGFLWWNHISDQGSYITYAIFISSWSLPSYSHCCLLTQVSDQDLEVLYVEANTFMLASHLFWALWALIQAKMSPIDFDYLGYFFLRYNEYKKQKEMCVSLAQSYLSRSGRGGHCC</sequence>
<dbReference type="Gene3D" id="3.90.1200.10">
    <property type="match status" value="1"/>
</dbReference>
<evidence type="ECO:0000256" key="3">
    <source>
        <dbReference type="ARBA" id="ARBA00038874"/>
    </source>
</evidence>
<dbReference type="EMBL" id="BDQV01000063">
    <property type="protein sequence ID" value="GAY50597.1"/>
    <property type="molecule type" value="Genomic_DNA"/>
</dbReference>
<reference evidence="4 5" key="1">
    <citation type="journal article" date="2017" name="Front. Genet.">
        <title>Draft sequencing of the heterozygous diploid genome of Satsuma (Citrus unshiu Marc.) using a hybrid assembly approach.</title>
        <authorList>
            <person name="Shimizu T."/>
            <person name="Tanizawa Y."/>
            <person name="Mochizuki T."/>
            <person name="Nagasaki H."/>
            <person name="Yoshioka T."/>
            <person name="Toyoda A."/>
            <person name="Fujiyama A."/>
            <person name="Kaminuma E."/>
            <person name="Nakamura Y."/>
        </authorList>
    </citation>
    <scope>NUCLEOTIDE SEQUENCE [LARGE SCALE GENOMIC DNA]</scope>
    <source>
        <strain evidence="5">cv. Miyagawa wase</strain>
    </source>
</reference>